<accession>A0A423VZS9</accession>
<comment type="caution">
    <text evidence="1">The sequence shown here is derived from an EMBL/GenBank/DDBJ whole genome shotgun (WGS) entry which is preliminary data.</text>
</comment>
<keyword evidence="2" id="KW-1185">Reference proteome</keyword>
<dbReference type="AlphaFoldDB" id="A0A423VZS9"/>
<proteinExistence type="predicted"/>
<dbReference type="OrthoDB" id="432970at2759"/>
<dbReference type="EMBL" id="LKEA01000032">
    <property type="protein sequence ID" value="ROV96559.1"/>
    <property type="molecule type" value="Genomic_DNA"/>
</dbReference>
<organism evidence="1 2">
    <name type="scientific">Cytospora schulzeri</name>
    <dbReference type="NCBI Taxonomy" id="448051"/>
    <lineage>
        <taxon>Eukaryota</taxon>
        <taxon>Fungi</taxon>
        <taxon>Dikarya</taxon>
        <taxon>Ascomycota</taxon>
        <taxon>Pezizomycotina</taxon>
        <taxon>Sordariomycetes</taxon>
        <taxon>Sordariomycetidae</taxon>
        <taxon>Diaporthales</taxon>
        <taxon>Cytosporaceae</taxon>
        <taxon>Cytospora</taxon>
    </lineage>
</organism>
<dbReference type="Proteomes" id="UP000283895">
    <property type="component" value="Unassembled WGS sequence"/>
</dbReference>
<reference evidence="1 2" key="1">
    <citation type="submission" date="2015-09" db="EMBL/GenBank/DDBJ databases">
        <title>Host preference determinants of Valsa canker pathogens revealed by comparative genomics.</title>
        <authorList>
            <person name="Yin Z."/>
            <person name="Huang L."/>
        </authorList>
    </citation>
    <scope>NUCLEOTIDE SEQUENCE [LARGE SCALE GENOMIC DNA]</scope>
    <source>
        <strain evidence="1 2">03-1</strain>
    </source>
</reference>
<evidence type="ECO:0000313" key="1">
    <source>
        <dbReference type="EMBL" id="ROV96559.1"/>
    </source>
</evidence>
<name>A0A423VZS9_9PEZI</name>
<dbReference type="STRING" id="356882.A0A423VZS9"/>
<sequence length="341" mass="39345">MPASTAGPVSRYRLALGRIPGLEIDDSIILPGVPGRQFLASNKYCSDGALEARQSVNGLYLVQTVDWFLEFAPTNKQNDHHNEQFWALVRDETGIDIERLTPNNIEKIYVAFQDMRRLFKTKYRYRYPGSQKDGIPDAQIFFIDLLDKSHCRFTNRTSRFQLHYGLRRDENFGERMASRVLQWRLRLQHPEDLLLEFPQMGLDVLPIEQQDDVFKKMAEKYARIFNKTFSKTVVDVATDDASKLQAEISNYSPKTAMLKTIGLQLTGLKADIEKKTTDMETKYDLMGRSIYRSIEDMQKKIDAMGTDLKKKQDDAEESLSAIATDMVETKKKVSYILRQSK</sequence>
<gene>
    <name evidence="1" type="ORF">VMCG_07817</name>
</gene>
<evidence type="ECO:0000313" key="2">
    <source>
        <dbReference type="Proteomes" id="UP000283895"/>
    </source>
</evidence>
<protein>
    <submittedName>
        <fullName evidence="1">Uncharacterized protein</fullName>
    </submittedName>
</protein>